<proteinExistence type="predicted"/>
<dbReference type="SMART" id="SM00320">
    <property type="entry name" value="WD40"/>
    <property type="match status" value="4"/>
</dbReference>
<reference evidence="4 5" key="1">
    <citation type="submission" date="2016-02" db="EMBL/GenBank/DDBJ databases">
        <title>Genome analysis of coral dinoflagellate symbionts highlights evolutionary adaptations to a symbiotic lifestyle.</title>
        <authorList>
            <person name="Aranda M."/>
            <person name="Li Y."/>
            <person name="Liew Y.J."/>
            <person name="Baumgarten S."/>
            <person name="Simakov O."/>
            <person name="Wilson M."/>
            <person name="Piel J."/>
            <person name="Ashoor H."/>
            <person name="Bougouffa S."/>
            <person name="Bajic V.B."/>
            <person name="Ryu T."/>
            <person name="Ravasi T."/>
            <person name="Bayer T."/>
            <person name="Micklem G."/>
            <person name="Kim H."/>
            <person name="Bhak J."/>
            <person name="Lajeunesse T.C."/>
            <person name="Voolstra C.R."/>
        </authorList>
    </citation>
    <scope>NUCLEOTIDE SEQUENCE [LARGE SCALE GENOMIC DNA]</scope>
    <source>
        <strain evidence="4 5">CCMP2467</strain>
    </source>
</reference>
<evidence type="ECO:0000256" key="1">
    <source>
        <dbReference type="ARBA" id="ARBA00022574"/>
    </source>
</evidence>
<evidence type="ECO:0000256" key="3">
    <source>
        <dbReference type="PROSITE-ProRule" id="PRU00221"/>
    </source>
</evidence>
<dbReference type="Proteomes" id="UP000186817">
    <property type="component" value="Unassembled WGS sequence"/>
</dbReference>
<keyword evidence="5" id="KW-1185">Reference proteome</keyword>
<evidence type="ECO:0000256" key="2">
    <source>
        <dbReference type="ARBA" id="ARBA00022737"/>
    </source>
</evidence>
<keyword evidence="1 3" id="KW-0853">WD repeat</keyword>
<dbReference type="PANTHER" id="PTHR13720:SF53">
    <property type="entry name" value="ANAPHASE-PROMOTING COMPLEX SUBUNIT 4 WD40 DOMAIN-CONTAINING PROTEIN"/>
    <property type="match status" value="1"/>
</dbReference>
<dbReference type="PANTHER" id="PTHR13720">
    <property type="entry name" value="WD-40 REPEAT PROTEIN"/>
    <property type="match status" value="1"/>
</dbReference>
<keyword evidence="2" id="KW-0677">Repeat</keyword>
<sequence length="1409" mass="156163">MTESIISRSKDEVIKPGQTELPKLPDLSANSAIDIGDWLHGLQNHMGDLSGNSGMWWQEVLSCLSRYYEAYLAASHVGKLSMKPLDYETDFLINPRWLRLDKRAASMILASIPEAVKTDILAARLAGTLPMLARVVVLYRPGSVAERQQILQALESPSVARSPSDAVNELRKWSRWVARALDMGLQPPDPSVLIKGLDGMTRSVLGDYSDVAFRISMLRYNLEVDTRPTIKGAQDKAWNDAWAQCKGCFSTSGGGVECDDELRGLSQALAYKDLCGSDLIGPGQAPQSNGRAEAAVKWTKAAVERLLSGASLGKENWAVAANYATQEQFERVLKGSSSMLPFGTKVHVRSKVYGTGDRYDLDSRWKAGRYVGPSLEVRGSHVIRFDNGAFMTSTHLRPYLVDSDQIVDLEEYEVRLPNPERRLRAKTGAPAVENDYQEVDTPIDPDHPAELYAKDLLEEEILYAEQMETLAMMLPTTTATPKRFGPQAQTQKVWMVGAFVLVHGGIAGVKNATSSFSYSTRVLVRYVKQLEPTHKFNSLAITVDTEAKQHVDAHNVGMNLIAGLSRFKGGGVEVEEPDGVKLLELDGAHTHQVFNPKYRHSTRPWREGTRVVLVAYSVRDSGKLPQDKVDLLRSFGFDWEPHLSKPAVGGDVPRIGVIKDLEVAIQDLEGQVSVFLDKVHEELVQAERVKSAICLSAVKASQDPTPEEEIDYESLLDSLEGDLQVVHTVRHRCAGHWIGGLQPAAKKWKLYSPLGPYVEQRLKKPANWREWVGAISDITGAFLLAEWPEGLPKYGIYPPRLVRDAGLAINEAWIVERPLYGLRASPRIWCDFRNKRLRTARVRCGDLTLILRPTVSESELCMILDEITGVMYGLVVLYVDDIAYFSTAEIIEALHTFVTEAWPASPLEWIGESSPARYLGMEIRREPRTTGEGSAFFVYTIGQAAYVQDLLRGHDMENVTPAYSLAGSKGRGGRGPAYDHGSHYANYSARACGIYCLLLELRDKRLPRRKLAVNYDVERILVYYFKETYIGRETYYAAPSYYVFETYKIIGWNISNQTSYAAFKMTEPVVKLDQNLYNSGPIVFVARAMSGTENPELRPIMRYPSYQLCTTYDSQVLYHLMSFDMRSMSYSLGSDAMQFPPSGLQRKHICGLVVADFLITGTSAGDVCVFSLKTKVFRTALPICNNGVTGIAQYGDFLFVAGGDGRVKAVRGFDTHWDVLAENVLEAGVTALTPSADGAELIAGTRNGKMWRLLSSDLTATLQSASHTGEVTDISFGAKSDVVCTTSDTGEVFLLDLSDYMPVTSALAKSPVRSAVIASNGEILAGYDDGFLRAWSAEKGSSRLLWQVNCHRQGVTVVRESSNFIVTGGGDSAVRFWQRSSRELLSSFQNHRKPVADLVLDEGPKHDNE</sequence>
<dbReference type="InterPro" id="IPR015943">
    <property type="entry name" value="WD40/YVTN_repeat-like_dom_sf"/>
</dbReference>
<name>A0A1Q9CBS5_SYMMI</name>
<dbReference type="Gene3D" id="2.130.10.10">
    <property type="entry name" value="YVTN repeat-like/Quinoprotein amine dehydrogenase"/>
    <property type="match status" value="1"/>
</dbReference>
<dbReference type="PROSITE" id="PS50082">
    <property type="entry name" value="WD_REPEATS_2"/>
    <property type="match status" value="1"/>
</dbReference>
<evidence type="ECO:0000313" key="5">
    <source>
        <dbReference type="Proteomes" id="UP000186817"/>
    </source>
</evidence>
<dbReference type="EMBL" id="LSRX01001385">
    <property type="protein sequence ID" value="OLP80371.1"/>
    <property type="molecule type" value="Genomic_DNA"/>
</dbReference>
<comment type="caution">
    <text evidence="4">The sequence shown here is derived from an EMBL/GenBank/DDBJ whole genome shotgun (WGS) entry which is preliminary data.</text>
</comment>
<protein>
    <submittedName>
        <fullName evidence="4">WD repeat-containing protein 16</fullName>
    </submittedName>
</protein>
<dbReference type="SUPFAM" id="SSF50998">
    <property type="entry name" value="Quinoprotein alcohol dehydrogenase-like"/>
    <property type="match status" value="1"/>
</dbReference>
<accession>A0A1Q9CBS5</accession>
<feature type="repeat" description="WD" evidence="3">
    <location>
        <begin position="1348"/>
        <end position="1387"/>
    </location>
</feature>
<dbReference type="InterPro" id="IPR050630">
    <property type="entry name" value="WD_repeat_EMAP"/>
</dbReference>
<evidence type="ECO:0000313" key="4">
    <source>
        <dbReference type="EMBL" id="OLP80371.1"/>
    </source>
</evidence>
<dbReference type="InterPro" id="IPR001680">
    <property type="entry name" value="WD40_rpt"/>
</dbReference>
<dbReference type="OrthoDB" id="10264376at2759"/>
<dbReference type="InterPro" id="IPR011047">
    <property type="entry name" value="Quinoprotein_ADH-like_sf"/>
</dbReference>
<organism evidence="4 5">
    <name type="scientific">Symbiodinium microadriaticum</name>
    <name type="common">Dinoflagellate</name>
    <name type="synonym">Zooxanthella microadriatica</name>
    <dbReference type="NCBI Taxonomy" id="2951"/>
    <lineage>
        <taxon>Eukaryota</taxon>
        <taxon>Sar</taxon>
        <taxon>Alveolata</taxon>
        <taxon>Dinophyceae</taxon>
        <taxon>Suessiales</taxon>
        <taxon>Symbiodiniaceae</taxon>
        <taxon>Symbiodinium</taxon>
    </lineage>
</organism>
<gene>
    <name evidence="4" type="primary">Wdr16</name>
    <name evidence="4" type="ORF">AK812_SmicGene39211</name>
</gene>